<sequence length="416" mass="45847">RHCTVLNRPSSILFQTPTTPKSGRTKMPDVPSRKVKQASERDFRYQSIMRNLVRRYVTVEQRKAENQGVTEDDVNEIKQDISAFRFELIEILKNSGMNTSTAQSGMGSGAGGKKNRQKERRLMKGFNIGPQPSTTTAPLPPVAEFIASLQQHHDGQQHDLFGSTLSGIFNTTPRKMHQQSTVSSSQGSINEGPYHHHHHHHHRASDENGSVSPSDSNPSLDIVPHDLPPPPENHHHHHGLTSGLLLLKKKRKKFSASRNASPIIQPHNAIDHTLPTSSGKGNKKARTFNYLNDLEQNSTYVLHRASSVPVRVSEVVQLPKRNIDQTQSEQESVDIPVVPTLTPSTTEESVTAAGQSVLPTGTSSREPLLYNSSSSTQATGSSQTPEDEYKQNGQYYNPKLPGIIPISGHNGPAGWL</sequence>
<evidence type="ECO:0000313" key="5">
    <source>
        <dbReference type="EMBL" id="KAK5637817.1"/>
    </source>
</evidence>
<dbReference type="AlphaFoldDB" id="A0AAN7ZBQ5"/>
<dbReference type="PANTHER" id="PTHR10117:SF54">
    <property type="entry name" value="TRANSIENT RECEPTOR POTENTIAL-GAMMA PROTEIN"/>
    <property type="match status" value="1"/>
</dbReference>
<reference evidence="5 6" key="1">
    <citation type="journal article" date="2024" name="Insects">
        <title>An Improved Chromosome-Level Genome Assembly of the Firefly Pyrocoelia pectoralis.</title>
        <authorList>
            <person name="Fu X."/>
            <person name="Meyer-Rochow V.B."/>
            <person name="Ballantyne L."/>
            <person name="Zhu X."/>
        </authorList>
    </citation>
    <scope>NUCLEOTIDE SEQUENCE [LARGE SCALE GENOMIC DNA]</scope>
    <source>
        <strain evidence="5">XCY_ONT2</strain>
    </source>
</reference>
<evidence type="ECO:0000256" key="3">
    <source>
        <dbReference type="ARBA" id="ARBA00023303"/>
    </source>
</evidence>
<dbReference type="PANTHER" id="PTHR10117">
    <property type="entry name" value="TRANSIENT RECEPTOR POTENTIAL CHANNEL"/>
    <property type="match status" value="1"/>
</dbReference>
<keyword evidence="3" id="KW-0407">Ion channel</keyword>
<feature type="compositionally biased region" description="Polar residues" evidence="4">
    <location>
        <begin position="173"/>
        <end position="189"/>
    </location>
</feature>
<feature type="compositionally biased region" description="Polar residues" evidence="4">
    <location>
        <begin position="341"/>
        <end position="365"/>
    </location>
</feature>
<feature type="region of interest" description="Disordered" evidence="4">
    <location>
        <begin position="322"/>
        <end position="399"/>
    </location>
</feature>
<keyword evidence="2" id="KW-0406">Ion transport</keyword>
<evidence type="ECO:0000256" key="1">
    <source>
        <dbReference type="ARBA" id="ARBA00022448"/>
    </source>
</evidence>
<evidence type="ECO:0000313" key="6">
    <source>
        <dbReference type="Proteomes" id="UP001329430"/>
    </source>
</evidence>
<feature type="non-terminal residue" evidence="5">
    <location>
        <position position="1"/>
    </location>
</feature>
<comment type="caution">
    <text evidence="5">The sequence shown here is derived from an EMBL/GenBank/DDBJ whole genome shotgun (WGS) entry which is preliminary data.</text>
</comment>
<gene>
    <name evidence="5" type="ORF">RI129_000203</name>
</gene>
<dbReference type="Proteomes" id="UP001329430">
    <property type="component" value="Unassembled WGS sequence"/>
</dbReference>
<protein>
    <submittedName>
        <fullName evidence="5">Uncharacterized protein</fullName>
    </submittedName>
</protein>
<keyword evidence="6" id="KW-1185">Reference proteome</keyword>
<evidence type="ECO:0000256" key="4">
    <source>
        <dbReference type="SAM" id="MobiDB-lite"/>
    </source>
</evidence>
<dbReference type="EMBL" id="JAVRBK010000063">
    <property type="protein sequence ID" value="KAK5637817.1"/>
    <property type="molecule type" value="Genomic_DNA"/>
</dbReference>
<dbReference type="GO" id="GO:0005886">
    <property type="term" value="C:plasma membrane"/>
    <property type="evidence" value="ECO:0007669"/>
    <property type="project" value="TreeGrafter"/>
</dbReference>
<proteinExistence type="predicted"/>
<name>A0AAN7ZBQ5_9COLE</name>
<dbReference type="GO" id="GO:0051480">
    <property type="term" value="P:regulation of cytosolic calcium ion concentration"/>
    <property type="evidence" value="ECO:0007669"/>
    <property type="project" value="TreeGrafter"/>
</dbReference>
<dbReference type="GO" id="GO:0070679">
    <property type="term" value="F:inositol 1,4,5 trisphosphate binding"/>
    <property type="evidence" value="ECO:0007669"/>
    <property type="project" value="TreeGrafter"/>
</dbReference>
<feature type="compositionally biased region" description="Polar residues" evidence="4">
    <location>
        <begin position="207"/>
        <end position="219"/>
    </location>
</feature>
<dbReference type="GO" id="GO:0034703">
    <property type="term" value="C:cation channel complex"/>
    <property type="evidence" value="ECO:0007669"/>
    <property type="project" value="TreeGrafter"/>
</dbReference>
<accession>A0AAN7ZBQ5</accession>
<dbReference type="InterPro" id="IPR002153">
    <property type="entry name" value="TRPC_channel"/>
</dbReference>
<organism evidence="5 6">
    <name type="scientific">Pyrocoelia pectoralis</name>
    <dbReference type="NCBI Taxonomy" id="417401"/>
    <lineage>
        <taxon>Eukaryota</taxon>
        <taxon>Metazoa</taxon>
        <taxon>Ecdysozoa</taxon>
        <taxon>Arthropoda</taxon>
        <taxon>Hexapoda</taxon>
        <taxon>Insecta</taxon>
        <taxon>Pterygota</taxon>
        <taxon>Neoptera</taxon>
        <taxon>Endopterygota</taxon>
        <taxon>Coleoptera</taxon>
        <taxon>Polyphaga</taxon>
        <taxon>Elateriformia</taxon>
        <taxon>Elateroidea</taxon>
        <taxon>Lampyridae</taxon>
        <taxon>Lampyrinae</taxon>
        <taxon>Pyrocoelia</taxon>
    </lineage>
</organism>
<feature type="compositionally biased region" description="Polar residues" evidence="4">
    <location>
        <begin position="13"/>
        <end position="22"/>
    </location>
</feature>
<feature type="region of interest" description="Disordered" evidence="4">
    <location>
        <begin position="173"/>
        <end position="241"/>
    </location>
</feature>
<keyword evidence="1" id="KW-0813">Transport</keyword>
<dbReference type="GO" id="GO:0015279">
    <property type="term" value="F:store-operated calcium channel activity"/>
    <property type="evidence" value="ECO:0007669"/>
    <property type="project" value="TreeGrafter"/>
</dbReference>
<evidence type="ECO:0000256" key="2">
    <source>
        <dbReference type="ARBA" id="ARBA00023065"/>
    </source>
</evidence>
<feature type="region of interest" description="Disordered" evidence="4">
    <location>
        <begin position="13"/>
        <end position="38"/>
    </location>
</feature>
<feature type="compositionally biased region" description="Low complexity" evidence="4">
    <location>
        <begin position="372"/>
        <end position="384"/>
    </location>
</feature>